<dbReference type="RefSeq" id="WP_310010515.1">
    <property type="nucleotide sequence ID" value="NZ_JAVDQT010000001.1"/>
</dbReference>
<dbReference type="InterPro" id="IPR019289">
    <property type="entry name" value="Phage_tail_E/E"/>
</dbReference>
<dbReference type="Proteomes" id="UP001184614">
    <property type="component" value="Unassembled WGS sequence"/>
</dbReference>
<reference evidence="1 2" key="1">
    <citation type="submission" date="2023-07" db="EMBL/GenBank/DDBJ databases">
        <title>Sorghum-associated microbial communities from plants grown in Nebraska, USA.</title>
        <authorList>
            <person name="Schachtman D."/>
        </authorList>
    </citation>
    <scope>NUCLEOTIDE SEQUENCE [LARGE SCALE GENOMIC DNA]</scope>
    <source>
        <strain evidence="1 2">DS1730</strain>
    </source>
</reference>
<name>A0ABU1M5J0_9HYPH</name>
<gene>
    <name evidence="1" type="ORF">J2782_001017</name>
</gene>
<accession>A0ABU1M5J0</accession>
<sequence length="136" mass="13956">MNKKTHTLKYPIDVNGSTISSVSIRRPTGGDMVAIGDQVADLMTFYSSNAEVAKQIAFAEAAAKVTGTEPELDAIGAKITPPGSNVFSAMIAIAACLAGLGDNAGLLDVEDLQEIASKALSTGEARGRGEEQTGGE</sequence>
<evidence type="ECO:0008006" key="3">
    <source>
        <dbReference type="Google" id="ProtNLM"/>
    </source>
</evidence>
<keyword evidence="2" id="KW-1185">Reference proteome</keyword>
<dbReference type="EMBL" id="JAVDQT010000001">
    <property type="protein sequence ID" value="MDR6431312.1"/>
    <property type="molecule type" value="Genomic_DNA"/>
</dbReference>
<proteinExistence type="predicted"/>
<evidence type="ECO:0000313" key="2">
    <source>
        <dbReference type="Proteomes" id="UP001184614"/>
    </source>
</evidence>
<evidence type="ECO:0000313" key="1">
    <source>
        <dbReference type="EMBL" id="MDR6431312.1"/>
    </source>
</evidence>
<dbReference type="Pfam" id="PF10109">
    <property type="entry name" value="Phage_TAC_7"/>
    <property type="match status" value="1"/>
</dbReference>
<protein>
    <recommendedName>
        <fullName evidence="3">Phage tail assembly protein</fullName>
    </recommendedName>
</protein>
<comment type="caution">
    <text evidence="1">The sequence shown here is derived from an EMBL/GenBank/DDBJ whole genome shotgun (WGS) entry which is preliminary data.</text>
</comment>
<organism evidence="1 2">
    <name type="scientific">Brucella pseudogrignonensis</name>
    <dbReference type="NCBI Taxonomy" id="419475"/>
    <lineage>
        <taxon>Bacteria</taxon>
        <taxon>Pseudomonadati</taxon>
        <taxon>Pseudomonadota</taxon>
        <taxon>Alphaproteobacteria</taxon>
        <taxon>Hyphomicrobiales</taxon>
        <taxon>Brucellaceae</taxon>
        <taxon>Brucella/Ochrobactrum group</taxon>
        <taxon>Brucella</taxon>
    </lineage>
</organism>